<keyword evidence="11 14" id="KW-0472">Membrane</keyword>
<dbReference type="InterPro" id="IPR018247">
    <property type="entry name" value="EF_Hand_1_Ca_BS"/>
</dbReference>
<dbReference type="EMBL" id="CAMXCT020001324">
    <property type="protein sequence ID" value="CAL1142383.1"/>
    <property type="molecule type" value="Genomic_DNA"/>
</dbReference>
<evidence type="ECO:0000256" key="12">
    <source>
        <dbReference type="ARBA" id="ARBA00023180"/>
    </source>
</evidence>
<dbReference type="PANTHER" id="PTHR45628:SF7">
    <property type="entry name" value="VOLTAGE-DEPENDENT CALCIUM CHANNEL TYPE A SUBUNIT ALPHA-1"/>
    <property type="match status" value="1"/>
</dbReference>
<dbReference type="SUPFAM" id="SSF81324">
    <property type="entry name" value="Voltage-gated potassium channels"/>
    <property type="match status" value="1"/>
</dbReference>
<keyword evidence="13" id="KW-0407">Ion channel</keyword>
<dbReference type="GO" id="GO:0008331">
    <property type="term" value="F:high voltage-gated calcium channel activity"/>
    <property type="evidence" value="ECO:0007669"/>
    <property type="project" value="TreeGrafter"/>
</dbReference>
<keyword evidence="8" id="KW-0851">Voltage-gated channel</keyword>
<comment type="subcellular location">
    <subcellularLocation>
        <location evidence="1">Membrane</location>
        <topology evidence="1">Multi-pass membrane protein</topology>
    </subcellularLocation>
</comment>
<evidence type="ECO:0000256" key="3">
    <source>
        <dbReference type="ARBA" id="ARBA00022553"/>
    </source>
</evidence>
<dbReference type="EMBL" id="CAMXCT030001324">
    <property type="protein sequence ID" value="CAL4776320.1"/>
    <property type="molecule type" value="Genomic_DNA"/>
</dbReference>
<reference evidence="17 18" key="2">
    <citation type="submission" date="2024-05" db="EMBL/GenBank/DDBJ databases">
        <authorList>
            <person name="Chen Y."/>
            <person name="Shah S."/>
            <person name="Dougan E. K."/>
            <person name="Thang M."/>
            <person name="Chan C."/>
        </authorList>
    </citation>
    <scope>NUCLEOTIDE SEQUENCE [LARGE SCALE GENOMIC DNA]</scope>
</reference>
<evidence type="ECO:0000256" key="13">
    <source>
        <dbReference type="ARBA" id="ARBA00023303"/>
    </source>
</evidence>
<evidence type="ECO:0000313" key="16">
    <source>
        <dbReference type="EMBL" id="CAI3989008.1"/>
    </source>
</evidence>
<keyword evidence="18" id="KW-1185">Reference proteome</keyword>
<keyword evidence="7" id="KW-0106">Calcium</keyword>
<feature type="transmembrane region" description="Helical" evidence="14">
    <location>
        <begin position="346"/>
        <end position="371"/>
    </location>
</feature>
<sequence length="544" mass="61524">MSEAKMTIDDEFKIWLSKTLDAKFAAQEAAIREMLLSLATAGFEQEISKGAGVASMPLSEISDLVPKMELEFGEKDDKESETGSPGVQAPVPRLGKHILSEKLAPDPPFKVFVKRSLDSYMSLVVIINLVFIAAMTEFQAAQADYGLGMAKHAWHGVSENTFEVAEYVFFSIYFFDLVVRIIILRKEWYYDRIEGWMYLNMFDAVLVMINIFELFALPALYMGDQHQNATPIRVIKLVRIIRTLRIFKTVSLFRQLRILVGTCVASIGALFWSMVLLMVLQIGFALAICQALQLFIADEREELADRLEMRQYYGNFLKTVYTMFEITFSGSWPARVRPVTSKVSGWYAIPFLSYIALVVFAVIKIVTALFLKETLHSAANDADMMLEDSERVSKAYQNKIEGLFRLADNDGDGLLTLQEFMETMNLRSVQHYLKVLDVTVNDSRILFDILDDGDGLVTITEFCQGISKLRGNVKPIDFVTLRRENSRILKECRHTSKDVRHFGQMLRALLNSNLLGKFGAASSPLHSQNLVPCEGRESTASFEA</sequence>
<dbReference type="Gene3D" id="1.20.120.350">
    <property type="entry name" value="Voltage-gated potassium channels. Chain C"/>
    <property type="match status" value="1"/>
</dbReference>
<accession>A0A9P1CDC2</accession>
<dbReference type="InterPro" id="IPR027359">
    <property type="entry name" value="Volt_channel_dom_sf"/>
</dbReference>
<comment type="caution">
    <text evidence="16">The sequence shown here is derived from an EMBL/GenBank/DDBJ whole genome shotgun (WGS) entry which is preliminary data.</text>
</comment>
<evidence type="ECO:0000256" key="9">
    <source>
        <dbReference type="ARBA" id="ARBA00022989"/>
    </source>
</evidence>
<keyword evidence="10" id="KW-0406">Ion transport</keyword>
<evidence type="ECO:0000256" key="14">
    <source>
        <dbReference type="SAM" id="Phobius"/>
    </source>
</evidence>
<keyword evidence="12" id="KW-0325">Glycoprotein</keyword>
<evidence type="ECO:0000256" key="5">
    <source>
        <dbReference type="ARBA" id="ARBA00022673"/>
    </source>
</evidence>
<dbReference type="CDD" id="cd00051">
    <property type="entry name" value="EFh"/>
    <property type="match status" value="1"/>
</dbReference>
<dbReference type="Gene3D" id="1.10.287.70">
    <property type="match status" value="1"/>
</dbReference>
<feature type="domain" description="EF-hand" evidence="15">
    <location>
        <begin position="395"/>
        <end position="430"/>
    </location>
</feature>
<dbReference type="SMART" id="SM00054">
    <property type="entry name" value="EFh"/>
    <property type="match status" value="2"/>
</dbReference>
<evidence type="ECO:0000256" key="6">
    <source>
        <dbReference type="ARBA" id="ARBA00022692"/>
    </source>
</evidence>
<evidence type="ECO:0000256" key="4">
    <source>
        <dbReference type="ARBA" id="ARBA00022568"/>
    </source>
</evidence>
<dbReference type="InterPro" id="IPR011992">
    <property type="entry name" value="EF-hand-dom_pair"/>
</dbReference>
<dbReference type="InterPro" id="IPR005821">
    <property type="entry name" value="Ion_trans_dom"/>
</dbReference>
<dbReference type="Gene3D" id="1.10.238.10">
    <property type="entry name" value="EF-hand"/>
    <property type="match status" value="1"/>
</dbReference>
<keyword evidence="6 14" id="KW-0812">Transmembrane</keyword>
<dbReference type="SUPFAM" id="SSF47473">
    <property type="entry name" value="EF-hand"/>
    <property type="match status" value="1"/>
</dbReference>
<feature type="transmembrane region" description="Helical" evidence="14">
    <location>
        <begin position="120"/>
        <end position="141"/>
    </location>
</feature>
<keyword evidence="4" id="KW-0109">Calcium transport</keyword>
<keyword evidence="9 14" id="KW-1133">Transmembrane helix</keyword>
<keyword evidence="5" id="KW-0107">Calcium channel</keyword>
<evidence type="ECO:0000256" key="8">
    <source>
        <dbReference type="ARBA" id="ARBA00022882"/>
    </source>
</evidence>
<feature type="transmembrane region" description="Helical" evidence="14">
    <location>
        <begin position="196"/>
        <end position="221"/>
    </location>
</feature>
<name>A0A9P1CDC2_9DINO</name>
<dbReference type="Proteomes" id="UP001152797">
    <property type="component" value="Unassembled WGS sequence"/>
</dbReference>
<evidence type="ECO:0000256" key="11">
    <source>
        <dbReference type="ARBA" id="ARBA00023136"/>
    </source>
</evidence>
<dbReference type="InterPro" id="IPR050599">
    <property type="entry name" value="VDCC_alpha-1_subunit"/>
</dbReference>
<keyword evidence="2" id="KW-0813">Transport</keyword>
<evidence type="ECO:0000259" key="15">
    <source>
        <dbReference type="PROSITE" id="PS50222"/>
    </source>
</evidence>
<evidence type="ECO:0000256" key="2">
    <source>
        <dbReference type="ARBA" id="ARBA00022448"/>
    </source>
</evidence>
<dbReference type="PROSITE" id="PS50222">
    <property type="entry name" value="EF_HAND_2"/>
    <property type="match status" value="1"/>
</dbReference>
<evidence type="ECO:0000256" key="7">
    <source>
        <dbReference type="ARBA" id="ARBA00022837"/>
    </source>
</evidence>
<organism evidence="16">
    <name type="scientific">Cladocopium goreaui</name>
    <dbReference type="NCBI Taxonomy" id="2562237"/>
    <lineage>
        <taxon>Eukaryota</taxon>
        <taxon>Sar</taxon>
        <taxon>Alveolata</taxon>
        <taxon>Dinophyceae</taxon>
        <taxon>Suessiales</taxon>
        <taxon>Symbiodiniaceae</taxon>
        <taxon>Cladocopium</taxon>
    </lineage>
</organism>
<reference evidence="16" key="1">
    <citation type="submission" date="2022-10" db="EMBL/GenBank/DDBJ databases">
        <authorList>
            <person name="Chen Y."/>
            <person name="Dougan E. K."/>
            <person name="Chan C."/>
            <person name="Rhodes N."/>
            <person name="Thang M."/>
        </authorList>
    </citation>
    <scope>NUCLEOTIDE SEQUENCE</scope>
</reference>
<feature type="transmembrane region" description="Helical" evidence="14">
    <location>
        <begin position="164"/>
        <end position="184"/>
    </location>
</feature>
<dbReference type="GO" id="GO:0098703">
    <property type="term" value="P:calcium ion import across plasma membrane"/>
    <property type="evidence" value="ECO:0007669"/>
    <property type="project" value="TreeGrafter"/>
</dbReference>
<keyword evidence="3" id="KW-0597">Phosphoprotein</keyword>
<dbReference type="GO" id="GO:0005509">
    <property type="term" value="F:calcium ion binding"/>
    <property type="evidence" value="ECO:0007669"/>
    <property type="project" value="InterPro"/>
</dbReference>
<dbReference type="InterPro" id="IPR002048">
    <property type="entry name" value="EF_hand_dom"/>
</dbReference>
<gene>
    <name evidence="16" type="ORF">C1SCF055_LOCUS16111</name>
</gene>
<proteinExistence type="predicted"/>
<evidence type="ECO:0000256" key="1">
    <source>
        <dbReference type="ARBA" id="ARBA00004141"/>
    </source>
</evidence>
<dbReference type="PANTHER" id="PTHR45628">
    <property type="entry name" value="VOLTAGE-DEPENDENT CALCIUM CHANNEL TYPE A SUBUNIT ALPHA-1"/>
    <property type="match status" value="1"/>
</dbReference>
<evidence type="ECO:0000313" key="18">
    <source>
        <dbReference type="Proteomes" id="UP001152797"/>
    </source>
</evidence>
<dbReference type="AlphaFoldDB" id="A0A9P1CDC2"/>
<protein>
    <submittedName>
        <fullName evidence="17">Voltage-dependent T-type calcium channel subunit alpha-1H</fullName>
    </submittedName>
</protein>
<evidence type="ECO:0000313" key="17">
    <source>
        <dbReference type="EMBL" id="CAL4776320.1"/>
    </source>
</evidence>
<feature type="transmembrane region" description="Helical" evidence="14">
    <location>
        <begin position="269"/>
        <end position="295"/>
    </location>
</feature>
<dbReference type="OrthoDB" id="416956at2759"/>
<dbReference type="GO" id="GO:0005891">
    <property type="term" value="C:voltage-gated calcium channel complex"/>
    <property type="evidence" value="ECO:0007669"/>
    <property type="project" value="TreeGrafter"/>
</dbReference>
<dbReference type="PROSITE" id="PS00018">
    <property type="entry name" value="EF_HAND_1"/>
    <property type="match status" value="1"/>
</dbReference>
<dbReference type="Pfam" id="PF00520">
    <property type="entry name" value="Ion_trans"/>
    <property type="match status" value="1"/>
</dbReference>
<dbReference type="EMBL" id="CAMXCT010001324">
    <property type="protein sequence ID" value="CAI3989008.1"/>
    <property type="molecule type" value="Genomic_DNA"/>
</dbReference>
<evidence type="ECO:0000256" key="10">
    <source>
        <dbReference type="ARBA" id="ARBA00023065"/>
    </source>
</evidence>
<feature type="transmembrane region" description="Helical" evidence="14">
    <location>
        <begin position="316"/>
        <end position="334"/>
    </location>
</feature>